<dbReference type="InterPro" id="IPR013424">
    <property type="entry name" value="Ice-binding_C"/>
</dbReference>
<protein>
    <submittedName>
        <fullName evidence="3">PEP-CTERM sorting domain-containing protein</fullName>
    </submittedName>
</protein>
<dbReference type="Proteomes" id="UP000444318">
    <property type="component" value="Unassembled WGS sequence"/>
</dbReference>
<sequence>MKFIAAAFLSCFALGAQAQSTIHTYEFTAKVDHLYKYDFNENSTPDSAGGKLAGTVISLGDKVTGYLTYDSASPQFIFDPFPAHNPDSTAPGGFTYGAPGLKNEFSFTIQPSGQKFSSKELRTWTSLAVNHQVGGADSFGISAGDYPNDADVVFSAPSVFTNGHIPTSLSLSVFTTAYAISSWTSAEDGSWVMATARLDSLTEVSAVPEPETYAMMLAGVLLIGYSRSRTAKAA</sequence>
<dbReference type="Pfam" id="PF07589">
    <property type="entry name" value="PEP-CTERM"/>
    <property type="match status" value="1"/>
</dbReference>
<feature type="domain" description="Ice-binding protein C-terminal" evidence="2">
    <location>
        <begin position="206"/>
        <end position="229"/>
    </location>
</feature>
<organism evidence="3 4">
    <name type="scientific">Rugamonas rivuli</name>
    <dbReference type="NCBI Taxonomy" id="2743358"/>
    <lineage>
        <taxon>Bacteria</taxon>
        <taxon>Pseudomonadati</taxon>
        <taxon>Pseudomonadota</taxon>
        <taxon>Betaproteobacteria</taxon>
        <taxon>Burkholderiales</taxon>
        <taxon>Oxalobacteraceae</taxon>
        <taxon>Telluria group</taxon>
        <taxon>Rugamonas</taxon>
    </lineage>
</organism>
<feature type="chain" id="PRO_5032904388" evidence="1">
    <location>
        <begin position="19"/>
        <end position="234"/>
    </location>
</feature>
<feature type="signal peptide" evidence="1">
    <location>
        <begin position="1"/>
        <end position="18"/>
    </location>
</feature>
<evidence type="ECO:0000256" key="1">
    <source>
        <dbReference type="SAM" id="SignalP"/>
    </source>
</evidence>
<name>A0A843SDT4_9BURK</name>
<proteinExistence type="predicted"/>
<accession>A0A843SDT4</accession>
<dbReference type="NCBIfam" id="TIGR02595">
    <property type="entry name" value="PEP_CTERM"/>
    <property type="match status" value="1"/>
</dbReference>
<keyword evidence="4" id="KW-1185">Reference proteome</keyword>
<reference evidence="3 4" key="1">
    <citation type="submission" date="2019-10" db="EMBL/GenBank/DDBJ databases">
        <title>Two novel species isolated from a subtropical stream in China.</title>
        <authorList>
            <person name="Lu H."/>
        </authorList>
    </citation>
    <scope>NUCLEOTIDE SEQUENCE [LARGE SCALE GENOMIC DNA]</scope>
    <source>
        <strain evidence="3 4">FT103W</strain>
    </source>
</reference>
<dbReference type="AlphaFoldDB" id="A0A843SDT4"/>
<evidence type="ECO:0000259" key="2">
    <source>
        <dbReference type="Pfam" id="PF07589"/>
    </source>
</evidence>
<keyword evidence="1" id="KW-0732">Signal</keyword>
<evidence type="ECO:0000313" key="3">
    <source>
        <dbReference type="EMBL" id="MQA18837.1"/>
    </source>
</evidence>
<dbReference type="EMBL" id="WHUF01000001">
    <property type="protein sequence ID" value="MQA18837.1"/>
    <property type="molecule type" value="Genomic_DNA"/>
</dbReference>
<evidence type="ECO:0000313" key="4">
    <source>
        <dbReference type="Proteomes" id="UP000444318"/>
    </source>
</evidence>
<comment type="caution">
    <text evidence="3">The sequence shown here is derived from an EMBL/GenBank/DDBJ whole genome shotgun (WGS) entry which is preliminary data.</text>
</comment>
<gene>
    <name evidence="3" type="ORF">GEV01_04845</name>
</gene>